<sequence length="321" mass="35428">MAPSHKRKNIAAEVTVEESVQSDEAGAEDQHIPEETPVVVKKQEYAAGSAANALAESSFAGSKSKRAKLTAATPVVTKTESIRSKIADNVALAKRICSFLNYVNSADHTFSITMLPREIGWGPHGTPQANTICVENTAIPVVVWHVGEVTKMWFFDRQGEPADRVSVTFSPVTDAGLEAANRMIEVYSDNGGKGEFFFCACYVLILTPAKESMDPYATEIKAYKWQSVRVPGSKAPVATPFRRLYDATNKFQRKGDMRAIDPVDLRIGDVVLVEVFVTRYKQKADNRWKMVNDLRSLSVLKRGAPPEEVPEPEEAEFEGVM</sequence>
<evidence type="ECO:0000313" key="1">
    <source>
        <dbReference type="EMBL" id="KAI0066971.1"/>
    </source>
</evidence>
<dbReference type="EMBL" id="MU277191">
    <property type="protein sequence ID" value="KAI0066971.1"/>
    <property type="molecule type" value="Genomic_DNA"/>
</dbReference>
<gene>
    <name evidence="1" type="ORF">BV25DRAFT_1912314</name>
</gene>
<protein>
    <submittedName>
        <fullName evidence="1">Uncharacterized protein</fullName>
    </submittedName>
</protein>
<keyword evidence="2" id="KW-1185">Reference proteome</keyword>
<accession>A0ACB8TEX6</accession>
<proteinExistence type="predicted"/>
<evidence type="ECO:0000313" key="2">
    <source>
        <dbReference type="Proteomes" id="UP000814140"/>
    </source>
</evidence>
<reference evidence="1" key="1">
    <citation type="submission" date="2021-03" db="EMBL/GenBank/DDBJ databases">
        <authorList>
            <consortium name="DOE Joint Genome Institute"/>
            <person name="Ahrendt S."/>
            <person name="Looney B.P."/>
            <person name="Miyauchi S."/>
            <person name="Morin E."/>
            <person name="Drula E."/>
            <person name="Courty P.E."/>
            <person name="Chicoki N."/>
            <person name="Fauchery L."/>
            <person name="Kohler A."/>
            <person name="Kuo A."/>
            <person name="Labutti K."/>
            <person name="Pangilinan J."/>
            <person name="Lipzen A."/>
            <person name="Riley R."/>
            <person name="Andreopoulos W."/>
            <person name="He G."/>
            <person name="Johnson J."/>
            <person name="Barry K.W."/>
            <person name="Grigoriev I.V."/>
            <person name="Nagy L."/>
            <person name="Hibbett D."/>
            <person name="Henrissat B."/>
            <person name="Matheny P.B."/>
            <person name="Labbe J."/>
            <person name="Martin F."/>
        </authorList>
    </citation>
    <scope>NUCLEOTIDE SEQUENCE</scope>
    <source>
        <strain evidence="1">HHB10654</strain>
    </source>
</reference>
<dbReference type="Proteomes" id="UP000814140">
    <property type="component" value="Unassembled WGS sequence"/>
</dbReference>
<comment type="caution">
    <text evidence="1">The sequence shown here is derived from an EMBL/GenBank/DDBJ whole genome shotgun (WGS) entry which is preliminary data.</text>
</comment>
<reference evidence="1" key="2">
    <citation type="journal article" date="2022" name="New Phytol.">
        <title>Evolutionary transition to the ectomycorrhizal habit in the genomes of a hyperdiverse lineage of mushroom-forming fungi.</title>
        <authorList>
            <person name="Looney B."/>
            <person name="Miyauchi S."/>
            <person name="Morin E."/>
            <person name="Drula E."/>
            <person name="Courty P.E."/>
            <person name="Kohler A."/>
            <person name="Kuo A."/>
            <person name="LaButti K."/>
            <person name="Pangilinan J."/>
            <person name="Lipzen A."/>
            <person name="Riley R."/>
            <person name="Andreopoulos W."/>
            <person name="He G."/>
            <person name="Johnson J."/>
            <person name="Nolan M."/>
            <person name="Tritt A."/>
            <person name="Barry K.W."/>
            <person name="Grigoriev I.V."/>
            <person name="Nagy L.G."/>
            <person name="Hibbett D."/>
            <person name="Henrissat B."/>
            <person name="Matheny P.B."/>
            <person name="Labbe J."/>
            <person name="Martin F.M."/>
        </authorList>
    </citation>
    <scope>NUCLEOTIDE SEQUENCE</scope>
    <source>
        <strain evidence="1">HHB10654</strain>
    </source>
</reference>
<organism evidence="1 2">
    <name type="scientific">Artomyces pyxidatus</name>
    <dbReference type="NCBI Taxonomy" id="48021"/>
    <lineage>
        <taxon>Eukaryota</taxon>
        <taxon>Fungi</taxon>
        <taxon>Dikarya</taxon>
        <taxon>Basidiomycota</taxon>
        <taxon>Agaricomycotina</taxon>
        <taxon>Agaricomycetes</taxon>
        <taxon>Russulales</taxon>
        <taxon>Auriscalpiaceae</taxon>
        <taxon>Artomyces</taxon>
    </lineage>
</organism>
<name>A0ACB8TEX6_9AGAM</name>